<name>A0A382UQI7_9ZZZZ</name>
<evidence type="ECO:0000313" key="1">
    <source>
        <dbReference type="EMBL" id="SVD36506.1"/>
    </source>
</evidence>
<protein>
    <recommendedName>
        <fullName evidence="2">Sulfatase N-terminal domain-containing protein</fullName>
    </recommendedName>
</protein>
<feature type="non-terminal residue" evidence="1">
    <location>
        <position position="1"/>
    </location>
</feature>
<evidence type="ECO:0008006" key="2">
    <source>
        <dbReference type="Google" id="ProtNLM"/>
    </source>
</evidence>
<accession>A0A382UQI7</accession>
<organism evidence="1">
    <name type="scientific">marine metagenome</name>
    <dbReference type="NCBI Taxonomy" id="408172"/>
    <lineage>
        <taxon>unclassified sequences</taxon>
        <taxon>metagenomes</taxon>
        <taxon>ecological metagenomes</taxon>
    </lineage>
</organism>
<gene>
    <name evidence="1" type="ORF">METZ01_LOCUS389360</name>
</gene>
<sequence>VFVANPARVYPYLTQTKGTTLANAPNIIVFLTDDQGYGDL</sequence>
<feature type="non-terminal residue" evidence="1">
    <location>
        <position position="40"/>
    </location>
</feature>
<dbReference type="AlphaFoldDB" id="A0A382UQI7"/>
<dbReference type="EMBL" id="UINC01146022">
    <property type="protein sequence ID" value="SVD36506.1"/>
    <property type="molecule type" value="Genomic_DNA"/>
</dbReference>
<proteinExistence type="predicted"/>
<reference evidence="1" key="1">
    <citation type="submission" date="2018-05" db="EMBL/GenBank/DDBJ databases">
        <authorList>
            <person name="Lanie J.A."/>
            <person name="Ng W.-L."/>
            <person name="Kazmierczak K.M."/>
            <person name="Andrzejewski T.M."/>
            <person name="Davidsen T.M."/>
            <person name="Wayne K.J."/>
            <person name="Tettelin H."/>
            <person name="Glass J.I."/>
            <person name="Rusch D."/>
            <person name="Podicherti R."/>
            <person name="Tsui H.-C.T."/>
            <person name="Winkler M.E."/>
        </authorList>
    </citation>
    <scope>NUCLEOTIDE SEQUENCE</scope>
</reference>